<evidence type="ECO:0000256" key="6">
    <source>
        <dbReference type="ARBA" id="ARBA00023136"/>
    </source>
</evidence>
<keyword evidence="4 7" id="KW-0812">Transmembrane</keyword>
<feature type="transmembrane region" description="Helical" evidence="7">
    <location>
        <begin position="272"/>
        <end position="295"/>
    </location>
</feature>
<dbReference type="PANTHER" id="PTHR42775">
    <property type="entry name" value="PERMEASE RV2963-RELATED"/>
    <property type="match status" value="1"/>
</dbReference>
<keyword evidence="9" id="KW-1185">Reference proteome</keyword>
<evidence type="ECO:0000256" key="3">
    <source>
        <dbReference type="ARBA" id="ARBA00022475"/>
    </source>
</evidence>
<dbReference type="EMBL" id="JACDUU010000014">
    <property type="protein sequence ID" value="MBA2873149.1"/>
    <property type="molecule type" value="Genomic_DNA"/>
</dbReference>
<feature type="transmembrane region" description="Helical" evidence="7">
    <location>
        <begin position="12"/>
        <end position="33"/>
    </location>
</feature>
<evidence type="ECO:0000256" key="2">
    <source>
        <dbReference type="ARBA" id="ARBA00006386"/>
    </source>
</evidence>
<feature type="transmembrane region" description="Helical" evidence="7">
    <location>
        <begin position="117"/>
        <end position="134"/>
    </location>
</feature>
<accession>A0A7V9Z307</accession>
<evidence type="ECO:0008006" key="10">
    <source>
        <dbReference type="Google" id="ProtNLM"/>
    </source>
</evidence>
<comment type="caution">
    <text evidence="8">The sequence shown here is derived from an EMBL/GenBank/DDBJ whole genome shotgun (WGS) entry which is preliminary data.</text>
</comment>
<protein>
    <recommendedName>
        <fullName evidence="10">Permease</fullName>
    </recommendedName>
</protein>
<feature type="transmembrane region" description="Helical" evidence="7">
    <location>
        <begin position="53"/>
        <end position="77"/>
    </location>
</feature>
<feature type="transmembrane region" description="Helical" evidence="7">
    <location>
        <begin position="208"/>
        <end position="225"/>
    </location>
</feature>
<dbReference type="Pfam" id="PF03773">
    <property type="entry name" value="ArsP_1"/>
    <property type="match status" value="1"/>
</dbReference>
<keyword evidence="6 7" id="KW-0472">Membrane</keyword>
<organism evidence="8 9">
    <name type="scientific">[Anoxybacillus] calidus</name>
    <dbReference type="NCBI Taxonomy" id="575178"/>
    <lineage>
        <taxon>Bacteria</taxon>
        <taxon>Bacillati</taxon>
        <taxon>Bacillota</taxon>
        <taxon>Bacilli</taxon>
        <taxon>Bacillales</taxon>
        <taxon>Anoxybacillaceae</taxon>
        <taxon>Paranoxybacillus</taxon>
    </lineage>
</organism>
<keyword evidence="5 7" id="KW-1133">Transmembrane helix</keyword>
<name>A0A7V9Z307_9BACL</name>
<evidence type="ECO:0000256" key="1">
    <source>
        <dbReference type="ARBA" id="ARBA00004651"/>
    </source>
</evidence>
<evidence type="ECO:0000313" key="9">
    <source>
        <dbReference type="Proteomes" id="UP000580891"/>
    </source>
</evidence>
<dbReference type="AlphaFoldDB" id="A0A7V9Z307"/>
<dbReference type="PANTHER" id="PTHR42775:SF2">
    <property type="entry name" value="PERMEASE"/>
    <property type="match status" value="1"/>
</dbReference>
<dbReference type="RefSeq" id="WP_181538876.1">
    <property type="nucleotide sequence ID" value="NZ_JACDUU010000014.1"/>
</dbReference>
<evidence type="ECO:0000256" key="7">
    <source>
        <dbReference type="SAM" id="Phobius"/>
    </source>
</evidence>
<feature type="transmembrane region" description="Helical" evidence="7">
    <location>
        <begin position="237"/>
        <end position="260"/>
    </location>
</feature>
<feature type="transmembrane region" description="Helical" evidence="7">
    <location>
        <begin position="173"/>
        <end position="196"/>
    </location>
</feature>
<comment type="subcellular location">
    <subcellularLocation>
        <location evidence="1">Cell membrane</location>
        <topology evidence="1">Multi-pass membrane protein</topology>
    </subcellularLocation>
</comment>
<dbReference type="InterPro" id="IPR053166">
    <property type="entry name" value="UPF0718_permease"/>
</dbReference>
<gene>
    <name evidence="8" type="ORF">HNQ85_003487</name>
</gene>
<dbReference type="Proteomes" id="UP000580891">
    <property type="component" value="Unassembled WGS sequence"/>
</dbReference>
<feature type="transmembrane region" description="Helical" evidence="7">
    <location>
        <begin position="89"/>
        <end position="111"/>
    </location>
</feature>
<reference evidence="8 9" key="1">
    <citation type="submission" date="2020-07" db="EMBL/GenBank/DDBJ databases">
        <title>Genomic Encyclopedia of Type Strains, Phase IV (KMG-IV): sequencing the most valuable type-strain genomes for metagenomic binning, comparative biology and taxonomic classification.</title>
        <authorList>
            <person name="Goeker M."/>
        </authorList>
    </citation>
    <scope>NUCLEOTIDE SEQUENCE [LARGE SCALE GENOMIC DNA]</scope>
    <source>
        <strain evidence="8 9">DSM 25220</strain>
    </source>
</reference>
<sequence length="296" mass="33202">MWDVVWNITKEFISLAKNLLILFVLITYLINILEYLIPFDKLEKSLFVKNRFLANLSGALLGFVTPFCSCSTIPMLITMFDKKVPFQAAMTYLFTSPLLDPWILTMMAYILGWKVTIIYAVVTLIISMIIGWLLDKWGFEKYVKNVRIKGKETPQLEGSRKVDWKKAWKDTLVLLKSVYIHILIGSLVGALIKEAIPHSLLEAVSKGSQWWVIPLAAIVGVPLYIRLSTMLPVSQALIAKGLPLAPTMALLIGGAGASLPEIIMLNSLFKKQLLIAFIASVFIMATFSGYLFLLIN</sequence>
<evidence type="ECO:0000313" key="8">
    <source>
        <dbReference type="EMBL" id="MBA2873149.1"/>
    </source>
</evidence>
<evidence type="ECO:0000256" key="5">
    <source>
        <dbReference type="ARBA" id="ARBA00022989"/>
    </source>
</evidence>
<comment type="similarity">
    <text evidence="2">Belongs to the UPF0718 family.</text>
</comment>
<evidence type="ECO:0000256" key="4">
    <source>
        <dbReference type="ARBA" id="ARBA00022692"/>
    </source>
</evidence>
<dbReference type="GO" id="GO:0005886">
    <property type="term" value="C:plasma membrane"/>
    <property type="evidence" value="ECO:0007669"/>
    <property type="project" value="UniProtKB-SubCell"/>
</dbReference>
<dbReference type="InterPro" id="IPR005524">
    <property type="entry name" value="DUF318"/>
</dbReference>
<keyword evidence="3" id="KW-1003">Cell membrane</keyword>
<proteinExistence type="inferred from homology"/>